<protein>
    <recommendedName>
        <fullName evidence="4">tRNA:m(4)X modification enzyme TRM13</fullName>
        <ecNumber evidence="4">2.1.1.225</ecNumber>
    </recommendedName>
</protein>
<gene>
    <name evidence="6" type="ORF">TPC1_10036</name>
</gene>
<dbReference type="InterPro" id="IPR022776">
    <property type="entry name" value="TRM13/UPF0224_CHHC_Znf_dom"/>
</dbReference>
<keyword evidence="4" id="KW-0949">S-adenosyl-L-methionine</keyword>
<keyword evidence="3 4" id="KW-0862">Zinc</keyword>
<accession>A0A146KJD7</accession>
<organism evidence="6">
    <name type="scientific">Trepomonas sp. PC1</name>
    <dbReference type="NCBI Taxonomy" id="1076344"/>
    <lineage>
        <taxon>Eukaryota</taxon>
        <taxon>Metamonada</taxon>
        <taxon>Diplomonadida</taxon>
        <taxon>Hexamitidae</taxon>
        <taxon>Hexamitinae</taxon>
        <taxon>Trepomonas</taxon>
    </lineage>
</organism>
<dbReference type="GO" id="GO:0008270">
    <property type="term" value="F:zinc ion binding"/>
    <property type="evidence" value="ECO:0007669"/>
    <property type="project" value="UniProtKB-KW"/>
</dbReference>
<comment type="catalytic activity">
    <reaction evidence="4">
        <text>adenosine(4) in tRNA(His) + S-adenosyl-L-methionine = 2'-O-methyladenosine(4) in tRNA(His) + S-adenosyl-L-homocysteine + H(+)</text>
        <dbReference type="Rhea" id="RHEA:43196"/>
        <dbReference type="Rhea" id="RHEA-COMP:10401"/>
        <dbReference type="Rhea" id="RHEA-COMP:10402"/>
        <dbReference type="ChEBI" id="CHEBI:15378"/>
        <dbReference type="ChEBI" id="CHEBI:57856"/>
        <dbReference type="ChEBI" id="CHEBI:59789"/>
        <dbReference type="ChEBI" id="CHEBI:74411"/>
        <dbReference type="ChEBI" id="CHEBI:74477"/>
        <dbReference type="EC" id="2.1.1.225"/>
    </reaction>
</comment>
<keyword evidence="2 4" id="KW-0863">Zinc-finger</keyword>
<reference evidence="6" key="1">
    <citation type="submission" date="2015-07" db="EMBL/GenBank/DDBJ databases">
        <title>Adaptation to a free-living lifestyle via gene acquisitions in the diplomonad Trepomonas sp. PC1.</title>
        <authorList>
            <person name="Xu F."/>
            <person name="Jerlstrom-Hultqvist J."/>
            <person name="Kolisko M."/>
            <person name="Simpson A.G.B."/>
            <person name="Roger A.J."/>
            <person name="Svard S.G."/>
            <person name="Andersson J.O."/>
        </authorList>
    </citation>
    <scope>NUCLEOTIDE SEQUENCE</scope>
    <source>
        <strain evidence="6">PC1</strain>
    </source>
</reference>
<feature type="non-terminal residue" evidence="6">
    <location>
        <position position="275"/>
    </location>
</feature>
<proteinExistence type="inferred from homology"/>
<evidence type="ECO:0000256" key="1">
    <source>
        <dbReference type="ARBA" id="ARBA00022723"/>
    </source>
</evidence>
<name>A0A146KJD7_9EUKA</name>
<dbReference type="PANTHER" id="PTHR12998:SF0">
    <property type="entry name" value="TRNA:M(4)X MODIFICATION ENZYME TRM13 HOMOLOG"/>
    <property type="match status" value="1"/>
</dbReference>
<dbReference type="PANTHER" id="PTHR12998">
    <property type="entry name" value="TRNA:M(4)X MODIFICATION ENZYME TRM13 HOMOLOG"/>
    <property type="match status" value="1"/>
</dbReference>
<feature type="domain" description="CHHC U11-48K-type" evidence="5">
    <location>
        <begin position="25"/>
        <end position="52"/>
    </location>
</feature>
<dbReference type="AlphaFoldDB" id="A0A146KJD7"/>
<dbReference type="EC" id="2.1.1.225" evidence="4"/>
<evidence type="ECO:0000256" key="4">
    <source>
        <dbReference type="RuleBase" id="RU367103"/>
    </source>
</evidence>
<comment type="catalytic activity">
    <reaction evidence="4">
        <text>cytidine(4) in tRNA(Gly)(GCC) + S-adenosyl-L-methionine = 2'-O-methylcytidine(4) in tRNA(Gly)(GCC) + S-adenosyl-L-homocysteine + H(+)</text>
        <dbReference type="Rhea" id="RHEA:43192"/>
        <dbReference type="Rhea" id="RHEA-COMP:10399"/>
        <dbReference type="Rhea" id="RHEA-COMP:10400"/>
        <dbReference type="ChEBI" id="CHEBI:15378"/>
        <dbReference type="ChEBI" id="CHEBI:57856"/>
        <dbReference type="ChEBI" id="CHEBI:59789"/>
        <dbReference type="ChEBI" id="CHEBI:74495"/>
        <dbReference type="ChEBI" id="CHEBI:82748"/>
        <dbReference type="EC" id="2.1.1.225"/>
    </reaction>
</comment>
<evidence type="ECO:0000259" key="5">
    <source>
        <dbReference type="PROSITE" id="PS51800"/>
    </source>
</evidence>
<comment type="catalytic activity">
    <reaction evidence="4">
        <text>cytidine(4) in tRNA(Pro) + S-adenosyl-L-methionine = 2'-O-methylcytidine(4) in tRNA(Pro) + S-adenosyl-L-homocysteine + H(+)</text>
        <dbReference type="Rhea" id="RHEA:32767"/>
        <dbReference type="Rhea" id="RHEA-COMP:10397"/>
        <dbReference type="Rhea" id="RHEA-COMP:10398"/>
        <dbReference type="ChEBI" id="CHEBI:15378"/>
        <dbReference type="ChEBI" id="CHEBI:57856"/>
        <dbReference type="ChEBI" id="CHEBI:59789"/>
        <dbReference type="ChEBI" id="CHEBI:74495"/>
        <dbReference type="ChEBI" id="CHEBI:82748"/>
        <dbReference type="EC" id="2.1.1.225"/>
    </reaction>
</comment>
<dbReference type="GO" id="GO:0030488">
    <property type="term" value="P:tRNA methylation"/>
    <property type="evidence" value="ECO:0007669"/>
    <property type="project" value="InterPro"/>
</dbReference>
<dbReference type="InterPro" id="IPR039044">
    <property type="entry name" value="Trm13"/>
</dbReference>
<evidence type="ECO:0000256" key="3">
    <source>
        <dbReference type="ARBA" id="ARBA00022833"/>
    </source>
</evidence>
<dbReference type="GO" id="GO:0106050">
    <property type="term" value="F:tRNA 2'-O-methyltransferase activity"/>
    <property type="evidence" value="ECO:0007669"/>
    <property type="project" value="UniProtKB-UniRule"/>
</dbReference>
<evidence type="ECO:0000256" key="2">
    <source>
        <dbReference type="ARBA" id="ARBA00022771"/>
    </source>
</evidence>
<keyword evidence="4" id="KW-0819">tRNA processing</keyword>
<comment type="function">
    <text evidence="4">tRNA methylase which 2'-O-methylates cytidine(4) in tRNA(Pro) and tRNA(Gly)(GCC), and adenosine(4) in tRNA(His).</text>
</comment>
<dbReference type="EMBL" id="GDID01000029">
    <property type="protein sequence ID" value="JAP96577.1"/>
    <property type="molecule type" value="Transcribed_RNA"/>
</dbReference>
<keyword evidence="4" id="KW-0489">Methyltransferase</keyword>
<sequence>MVLLHQPFSVVIVIFYTLQYFSFEMKQCPHDKKHMIREEKYWHHVNHCDKRPEKHPSYGLSFYVPQCNTIKEQLNNDQSDCLNIQQMSLDQINVFIRQVNDLYQKFSGMYSVDLKQFDQPVQQLDLDIKELGNISLTDRHAIQIKSLAQHIINFSQINVQNMNYPMNPTQNPESAAQLIARTEFIQIIEAGSGTGELSAFLANSAQFKQDSFFKDVESVNRQIKVEINSTNLVQIPAVNLAFLEVEREQGFKVKYDYLIRSSGSVCLRQVVDLRD</sequence>
<dbReference type="PROSITE" id="PS51800">
    <property type="entry name" value="ZF_CHHC_U11_48K"/>
    <property type="match status" value="1"/>
</dbReference>
<keyword evidence="4" id="KW-0808">Transferase</keyword>
<comment type="similarity">
    <text evidence="4">Belongs to the methyltransferase TRM13 family.</text>
</comment>
<keyword evidence="1 4" id="KW-0479">Metal-binding</keyword>
<evidence type="ECO:0000313" key="6">
    <source>
        <dbReference type="EMBL" id="JAP96577.1"/>
    </source>
</evidence>